<evidence type="ECO:0000256" key="3">
    <source>
        <dbReference type="ARBA" id="ARBA00023125"/>
    </source>
</evidence>
<dbReference type="InterPro" id="IPR010982">
    <property type="entry name" value="Lambda_DNA-bd_dom_sf"/>
</dbReference>
<evidence type="ECO:0000256" key="2">
    <source>
        <dbReference type="ARBA" id="ARBA00023015"/>
    </source>
</evidence>
<keyword evidence="2" id="KW-0805">Transcription regulation</keyword>
<evidence type="ECO:0000313" key="7">
    <source>
        <dbReference type="Proteomes" id="UP000005387"/>
    </source>
</evidence>
<evidence type="ECO:0000256" key="4">
    <source>
        <dbReference type="ARBA" id="ARBA00023163"/>
    </source>
</evidence>
<name>E0ICQ2_9BACL</name>
<feature type="domain" description="HTH lacI-type" evidence="5">
    <location>
        <begin position="5"/>
        <end position="48"/>
    </location>
</feature>
<dbReference type="SUPFAM" id="SSF53822">
    <property type="entry name" value="Periplasmic binding protein-like I"/>
    <property type="match status" value="1"/>
</dbReference>
<dbReference type="RefSeq" id="WP_006039429.1">
    <property type="nucleotide sequence ID" value="NZ_AEDD01000009.1"/>
</dbReference>
<dbReference type="Gene3D" id="3.40.50.2300">
    <property type="match status" value="2"/>
</dbReference>
<dbReference type="Gene3D" id="1.10.260.40">
    <property type="entry name" value="lambda repressor-like DNA-binding domains"/>
    <property type="match status" value="1"/>
</dbReference>
<keyword evidence="4" id="KW-0804">Transcription</keyword>
<keyword evidence="1" id="KW-0678">Repressor</keyword>
<protein>
    <submittedName>
        <fullName evidence="6">Transcriptional regulator, LacI family</fullName>
    </submittedName>
</protein>
<dbReference type="eggNOG" id="COG1609">
    <property type="taxonomic scope" value="Bacteria"/>
</dbReference>
<dbReference type="GO" id="GO:0000976">
    <property type="term" value="F:transcription cis-regulatory region binding"/>
    <property type="evidence" value="ECO:0007669"/>
    <property type="project" value="TreeGrafter"/>
</dbReference>
<accession>E0ICQ2</accession>
<proteinExistence type="predicted"/>
<keyword evidence="3" id="KW-0238">DNA-binding</keyword>
<dbReference type="SMART" id="SM00354">
    <property type="entry name" value="HTH_LACI"/>
    <property type="match status" value="1"/>
</dbReference>
<gene>
    <name evidence="6" type="ORF">PaecuDRAFT_3441</name>
</gene>
<keyword evidence="7" id="KW-1185">Reference proteome</keyword>
<dbReference type="InterPro" id="IPR000843">
    <property type="entry name" value="HTH_LacI"/>
</dbReference>
<sequence>MTKKVTMQQIADHLGVSKYVISKALSGKKGVSGATRDRVIQTASQLGYFSQTSGYVKPIKTVRPEETLTESDVKQSMFVLMPNIRFQTKDSEYWGKILDGITKRLEEKGIGMFIVMEQNVESFLHLLNPEGIMGLIGVGEIATSMLLEIHRLGVPMVLVDHEDPLIPSDTVFVNNYDCMYRLTKHLIGIGHRNISFIGNDRYSRSFFDRWNGFRNAMEEFDLWVKDDHLTALDSMEHFDEPIKAWAMRRKKLRSLPTAVVCANDSIAMDAARAFRELEIDVPGEISITGFDNIDTVKHTPSLTTVNVPKETLGARAVDKVLERIAYPKEPFEKILISGEMIYRDSIGSANSKARLL</sequence>
<evidence type="ECO:0000313" key="6">
    <source>
        <dbReference type="EMBL" id="EFM09938.1"/>
    </source>
</evidence>
<dbReference type="OrthoDB" id="2026446at2"/>
<dbReference type="GO" id="GO:0003700">
    <property type="term" value="F:DNA-binding transcription factor activity"/>
    <property type="evidence" value="ECO:0007669"/>
    <property type="project" value="TreeGrafter"/>
</dbReference>
<dbReference type="EMBL" id="AEDD01000009">
    <property type="protein sequence ID" value="EFM09938.1"/>
    <property type="molecule type" value="Genomic_DNA"/>
</dbReference>
<dbReference type="Pfam" id="PF13377">
    <property type="entry name" value="Peripla_BP_3"/>
    <property type="match status" value="1"/>
</dbReference>
<dbReference type="AlphaFoldDB" id="E0ICQ2"/>
<reference evidence="6 7" key="1">
    <citation type="submission" date="2010-07" db="EMBL/GenBank/DDBJ databases">
        <title>The draft genome of Paenibacillus curdlanolyticus YK9.</title>
        <authorList>
            <consortium name="US DOE Joint Genome Institute (JGI-PGF)"/>
            <person name="Lucas S."/>
            <person name="Copeland A."/>
            <person name="Lapidus A."/>
            <person name="Cheng J.-F."/>
            <person name="Bruce D."/>
            <person name="Goodwin L."/>
            <person name="Pitluck S."/>
            <person name="Land M.L."/>
            <person name="Hauser L."/>
            <person name="Chang Y.-J."/>
            <person name="Jeffries C."/>
            <person name="Anderson I.J."/>
            <person name="Johnson E."/>
            <person name="Loganathan U."/>
            <person name="Mulhopadhyay B."/>
            <person name="Kyrpides N."/>
            <person name="Woyke T.J."/>
        </authorList>
    </citation>
    <scope>NUCLEOTIDE SEQUENCE [LARGE SCALE GENOMIC DNA]</scope>
    <source>
        <strain evidence="6 7">YK9</strain>
    </source>
</reference>
<dbReference type="InterPro" id="IPR046335">
    <property type="entry name" value="LacI/GalR-like_sensor"/>
</dbReference>
<evidence type="ECO:0000256" key="1">
    <source>
        <dbReference type="ARBA" id="ARBA00022491"/>
    </source>
</evidence>
<evidence type="ECO:0000259" key="5">
    <source>
        <dbReference type="PROSITE" id="PS50932"/>
    </source>
</evidence>
<dbReference type="CDD" id="cd01392">
    <property type="entry name" value="HTH_LacI"/>
    <property type="match status" value="1"/>
</dbReference>
<dbReference type="Pfam" id="PF00356">
    <property type="entry name" value="LacI"/>
    <property type="match status" value="1"/>
</dbReference>
<dbReference type="Proteomes" id="UP000005387">
    <property type="component" value="Unassembled WGS sequence"/>
</dbReference>
<dbReference type="PROSITE" id="PS50932">
    <property type="entry name" value="HTH_LACI_2"/>
    <property type="match status" value="1"/>
</dbReference>
<dbReference type="STRING" id="717606.PaecuDRAFT_3441"/>
<dbReference type="PANTHER" id="PTHR30146">
    <property type="entry name" value="LACI-RELATED TRANSCRIPTIONAL REPRESSOR"/>
    <property type="match status" value="1"/>
</dbReference>
<dbReference type="InterPro" id="IPR028082">
    <property type="entry name" value="Peripla_BP_I"/>
</dbReference>
<organism evidence="6 7">
    <name type="scientific">Paenibacillus curdlanolyticus YK9</name>
    <dbReference type="NCBI Taxonomy" id="717606"/>
    <lineage>
        <taxon>Bacteria</taxon>
        <taxon>Bacillati</taxon>
        <taxon>Bacillota</taxon>
        <taxon>Bacilli</taxon>
        <taxon>Bacillales</taxon>
        <taxon>Paenibacillaceae</taxon>
        <taxon>Paenibacillus</taxon>
    </lineage>
</organism>
<dbReference type="SUPFAM" id="SSF47413">
    <property type="entry name" value="lambda repressor-like DNA-binding domains"/>
    <property type="match status" value="1"/>
</dbReference>
<dbReference type="PANTHER" id="PTHR30146:SF148">
    <property type="entry name" value="HTH-TYPE TRANSCRIPTIONAL REPRESSOR PURR-RELATED"/>
    <property type="match status" value="1"/>
</dbReference>